<dbReference type="Proteomes" id="UP000037460">
    <property type="component" value="Unassembled WGS sequence"/>
</dbReference>
<evidence type="ECO:0000256" key="2">
    <source>
        <dbReference type="SAM" id="MobiDB-lite"/>
    </source>
</evidence>
<dbReference type="EMBL" id="JWZX01002377">
    <property type="protein sequence ID" value="KOO29700.1"/>
    <property type="molecule type" value="Genomic_DNA"/>
</dbReference>
<protein>
    <submittedName>
        <fullName evidence="3">Uncharacterized protein</fullName>
    </submittedName>
</protein>
<proteinExistence type="predicted"/>
<comment type="caution">
    <text evidence="3">The sequence shown here is derived from an EMBL/GenBank/DDBJ whole genome shotgun (WGS) entry which is preliminary data.</text>
</comment>
<evidence type="ECO:0000256" key="1">
    <source>
        <dbReference type="SAM" id="Coils"/>
    </source>
</evidence>
<organism evidence="3 4">
    <name type="scientific">Chrysochromulina tobinii</name>
    <dbReference type="NCBI Taxonomy" id="1460289"/>
    <lineage>
        <taxon>Eukaryota</taxon>
        <taxon>Haptista</taxon>
        <taxon>Haptophyta</taxon>
        <taxon>Prymnesiophyceae</taxon>
        <taxon>Prymnesiales</taxon>
        <taxon>Chrysochromulinaceae</taxon>
        <taxon>Chrysochromulina</taxon>
    </lineage>
</organism>
<sequence>MAALTPAAVRLKELEEQLATLHKRGNEKNEYIGGYGGGHLHASSFADVEKHEAERRALAQQVKEARAALKAERQVIKGHASSFNDPSVWTKTLLAGDERFEKADDGIERELAQATYGLVSASDFKETKARLERKRSEELAGAESEAARRLEEAEEKKRLKRQKQRQQQAARLSFVDDEGGVEAKEEGGVALLEAR</sequence>
<keyword evidence="4" id="KW-1185">Reference proteome</keyword>
<feature type="coiled-coil region" evidence="1">
    <location>
        <begin position="11"/>
        <end position="75"/>
    </location>
</feature>
<evidence type="ECO:0000313" key="3">
    <source>
        <dbReference type="EMBL" id="KOO29700.1"/>
    </source>
</evidence>
<accession>A0A0M0JT70</accession>
<keyword evidence="1" id="KW-0175">Coiled coil</keyword>
<gene>
    <name evidence="3" type="ORF">Ctob_010934</name>
</gene>
<dbReference type="AlphaFoldDB" id="A0A0M0JT70"/>
<feature type="region of interest" description="Disordered" evidence="2">
    <location>
        <begin position="131"/>
        <end position="195"/>
    </location>
</feature>
<feature type="compositionally biased region" description="Basic and acidic residues" evidence="2">
    <location>
        <begin position="145"/>
        <end position="157"/>
    </location>
</feature>
<dbReference type="OrthoDB" id="10420694at2759"/>
<name>A0A0M0JT70_9EUKA</name>
<reference evidence="4" key="1">
    <citation type="journal article" date="2015" name="PLoS Genet.">
        <title>Genome Sequence and Transcriptome Analyses of Chrysochromulina tobin: Metabolic Tools for Enhanced Algal Fitness in the Prominent Order Prymnesiales (Haptophyceae).</title>
        <authorList>
            <person name="Hovde B.T."/>
            <person name="Deodato C.R."/>
            <person name="Hunsperger H.M."/>
            <person name="Ryken S.A."/>
            <person name="Yost W."/>
            <person name="Jha R.K."/>
            <person name="Patterson J."/>
            <person name="Monnat R.J. Jr."/>
            <person name="Barlow S.B."/>
            <person name="Starkenburg S.R."/>
            <person name="Cattolico R.A."/>
        </authorList>
    </citation>
    <scope>NUCLEOTIDE SEQUENCE</scope>
    <source>
        <strain evidence="4">CCMP291</strain>
    </source>
</reference>
<evidence type="ECO:0000313" key="4">
    <source>
        <dbReference type="Proteomes" id="UP000037460"/>
    </source>
</evidence>